<evidence type="ECO:0000313" key="1">
    <source>
        <dbReference type="EMBL" id="AQK41472.1"/>
    </source>
</evidence>
<sequence>MSRAERTCCRGRSNKRASGRGAPSTRYMWRGSGAMYLSSTGVGTASATFVQPQCLGTTIVAKPAIEPGECLEITKLST</sequence>
<accession>A0A3L6GDB5</accession>
<gene>
    <name evidence="1" type="ORF">ZEAMMB73_Zm00001d024553</name>
</gene>
<organism evidence="1">
    <name type="scientific">Zea mays</name>
    <name type="common">Maize</name>
    <dbReference type="NCBI Taxonomy" id="4577"/>
    <lineage>
        <taxon>Eukaryota</taxon>
        <taxon>Viridiplantae</taxon>
        <taxon>Streptophyta</taxon>
        <taxon>Embryophyta</taxon>
        <taxon>Tracheophyta</taxon>
        <taxon>Spermatophyta</taxon>
        <taxon>Magnoliopsida</taxon>
        <taxon>Liliopsida</taxon>
        <taxon>Poales</taxon>
        <taxon>Poaceae</taxon>
        <taxon>PACMAD clade</taxon>
        <taxon>Panicoideae</taxon>
        <taxon>Andropogonodae</taxon>
        <taxon>Andropogoneae</taxon>
        <taxon>Tripsacinae</taxon>
        <taxon>Zea</taxon>
    </lineage>
</organism>
<dbReference type="AlphaFoldDB" id="A0A1D6J047"/>
<proteinExistence type="predicted"/>
<accession>A0A1D6J047</accession>
<reference evidence="1" key="1">
    <citation type="submission" date="2015-12" db="EMBL/GenBank/DDBJ databases">
        <title>Update maize B73 reference genome by single molecule sequencing technologies.</title>
        <authorList>
            <consortium name="Maize Genome Sequencing Project"/>
            <person name="Ware D."/>
        </authorList>
    </citation>
    <scope>NUCLEOTIDE SEQUENCE</scope>
    <source>
        <tissue evidence="1">Seedling</tissue>
    </source>
</reference>
<dbReference type="EMBL" id="CM000786">
    <property type="protein sequence ID" value="AQK41472.1"/>
    <property type="molecule type" value="Genomic_DNA"/>
</dbReference>
<protein>
    <submittedName>
        <fullName evidence="1">Uncharacterized protein</fullName>
    </submittedName>
</protein>
<dbReference type="InParanoid" id="A0A1D6J047"/>
<name>A0A1D6J047_MAIZE</name>